<dbReference type="EMBL" id="CAJFCJ010000071">
    <property type="protein sequence ID" value="CAD5126675.1"/>
    <property type="molecule type" value="Genomic_DNA"/>
</dbReference>
<feature type="domain" description="Apple" evidence="2">
    <location>
        <begin position="110"/>
        <end position="150"/>
    </location>
</feature>
<evidence type="ECO:0000259" key="2">
    <source>
        <dbReference type="Pfam" id="PF14295"/>
    </source>
</evidence>
<proteinExistence type="predicted"/>
<dbReference type="InterPro" id="IPR003609">
    <property type="entry name" value="Pan_app"/>
</dbReference>
<dbReference type="Pfam" id="PF14295">
    <property type="entry name" value="PAN_4"/>
    <property type="match status" value="2"/>
</dbReference>
<comment type="caution">
    <text evidence="3">The sequence shown here is derived from an EMBL/GenBank/DDBJ whole genome shotgun (WGS) entry which is preliminary data.</text>
</comment>
<keyword evidence="1" id="KW-0732">Signal</keyword>
<protein>
    <submittedName>
        <fullName evidence="3">DgyrCDS14747</fullName>
    </submittedName>
</protein>
<dbReference type="Proteomes" id="UP000549394">
    <property type="component" value="Unassembled WGS sequence"/>
</dbReference>
<evidence type="ECO:0000313" key="3">
    <source>
        <dbReference type="EMBL" id="CAD5126675.1"/>
    </source>
</evidence>
<feature type="signal peptide" evidence="1">
    <location>
        <begin position="1"/>
        <end position="20"/>
    </location>
</feature>
<evidence type="ECO:0000313" key="4">
    <source>
        <dbReference type="Proteomes" id="UP000549394"/>
    </source>
</evidence>
<keyword evidence="4" id="KW-1185">Reference proteome</keyword>
<name>A0A7I8WEP3_9ANNE</name>
<dbReference type="AlphaFoldDB" id="A0A7I8WEP3"/>
<feature type="chain" id="PRO_5029449897" evidence="1">
    <location>
        <begin position="21"/>
        <end position="245"/>
    </location>
</feature>
<organism evidence="3 4">
    <name type="scientific">Dimorphilus gyrociliatus</name>
    <dbReference type="NCBI Taxonomy" id="2664684"/>
    <lineage>
        <taxon>Eukaryota</taxon>
        <taxon>Metazoa</taxon>
        <taxon>Spiralia</taxon>
        <taxon>Lophotrochozoa</taxon>
        <taxon>Annelida</taxon>
        <taxon>Polychaeta</taxon>
        <taxon>Polychaeta incertae sedis</taxon>
        <taxon>Dinophilidae</taxon>
        <taxon>Dimorphilus</taxon>
    </lineage>
</organism>
<sequence>MKSAVSFLIILGMAVINISALPYHFDMTIMNNKYCSKPIATTFVSRFPLCIAEYAKSYTLAGYAYKDRRCYLYDKIPESCITENIGAKLYIRKTEYILPQYYITQKKGSPGNDIKIITDATIAKCHAWCQSNSKCIAFSINFRRKMCWLKDTLLPSYQYRSRSDNLMYRKDKTVRKIFNFETHPHRSIDGNFMKLSFNGDPQSCSSFCSRTSGCVAVSVHSNACRLYSKVDKLMYSTQSHVYVKK</sequence>
<reference evidence="3 4" key="1">
    <citation type="submission" date="2020-08" db="EMBL/GenBank/DDBJ databases">
        <authorList>
            <person name="Hejnol A."/>
        </authorList>
    </citation>
    <scope>NUCLEOTIDE SEQUENCE [LARGE SCALE GENOMIC DNA]</scope>
</reference>
<dbReference type="Gene3D" id="3.50.4.10">
    <property type="entry name" value="Hepatocyte Growth Factor"/>
    <property type="match status" value="1"/>
</dbReference>
<evidence type="ECO:0000256" key="1">
    <source>
        <dbReference type="SAM" id="SignalP"/>
    </source>
</evidence>
<feature type="domain" description="Apple" evidence="2">
    <location>
        <begin position="197"/>
        <end position="218"/>
    </location>
</feature>
<accession>A0A7I8WEP3</accession>
<gene>
    <name evidence="3" type="ORF">DGYR_LOCUS13909</name>
</gene>